<dbReference type="Gene3D" id="3.40.1370.10">
    <property type="match status" value="1"/>
</dbReference>
<accession>A0A126QR30</accession>
<comment type="function">
    <text evidence="5">Forms part of the polypeptide exit tunnel.</text>
</comment>
<evidence type="ECO:0000313" key="10">
    <source>
        <dbReference type="Proteomes" id="UP000295506"/>
    </source>
</evidence>
<dbReference type="KEGG" id="dej:AWY79_14685"/>
<evidence type="ECO:0000256" key="2">
    <source>
        <dbReference type="ARBA" id="ARBA00022980"/>
    </source>
</evidence>
<keyword evidence="2 5" id="KW-0689">Ribosomal protein</keyword>
<gene>
    <name evidence="5" type="primary">rplD</name>
    <name evidence="7" type="ORF">AWY79_14685</name>
    <name evidence="8" type="ORF">EDC59_11234</name>
</gene>
<feature type="region of interest" description="Disordered" evidence="6">
    <location>
        <begin position="40"/>
        <end position="89"/>
    </location>
</feature>
<dbReference type="GO" id="GO:0005840">
    <property type="term" value="C:ribosome"/>
    <property type="evidence" value="ECO:0007669"/>
    <property type="project" value="UniProtKB-KW"/>
</dbReference>
<name>A0A126QR30_9BACT</name>
<comment type="function">
    <text evidence="5">One of the primary rRNA binding proteins, this protein initially binds near the 5'-end of the 23S rRNA. It is important during the early stages of 50S assembly. It makes multiple contacts with different domains of the 23S rRNA in the assembled 50S subunit and ribosome.</text>
</comment>
<evidence type="ECO:0000256" key="6">
    <source>
        <dbReference type="SAM" id="MobiDB-lite"/>
    </source>
</evidence>
<evidence type="ECO:0000256" key="5">
    <source>
        <dbReference type="HAMAP-Rule" id="MF_01328"/>
    </source>
</evidence>
<evidence type="ECO:0000256" key="4">
    <source>
        <dbReference type="ARBA" id="ARBA00035244"/>
    </source>
</evidence>
<dbReference type="GO" id="GO:1990904">
    <property type="term" value="C:ribonucleoprotein complex"/>
    <property type="evidence" value="ECO:0007669"/>
    <property type="project" value="UniProtKB-KW"/>
</dbReference>
<dbReference type="PANTHER" id="PTHR10746">
    <property type="entry name" value="50S RIBOSOMAL PROTEIN L4"/>
    <property type="match status" value="1"/>
</dbReference>
<dbReference type="RefSeq" id="WP_066805566.1">
    <property type="nucleotide sequence ID" value="NZ_CAUVXY020000015.1"/>
</dbReference>
<organism evidence="8 10">
    <name type="scientific">Pseudodesulfovibrio indicus</name>
    <dbReference type="NCBI Taxonomy" id="1716143"/>
    <lineage>
        <taxon>Bacteria</taxon>
        <taxon>Pseudomonadati</taxon>
        <taxon>Thermodesulfobacteriota</taxon>
        <taxon>Desulfovibrionia</taxon>
        <taxon>Desulfovibrionales</taxon>
        <taxon>Desulfovibrionaceae</taxon>
    </lineage>
</organism>
<keyword evidence="5" id="KW-0694">RNA-binding</keyword>
<dbReference type="SUPFAM" id="SSF52166">
    <property type="entry name" value="Ribosomal protein L4"/>
    <property type="match status" value="1"/>
</dbReference>
<dbReference type="OrthoDB" id="9803201at2"/>
<dbReference type="EMBL" id="CP014206">
    <property type="protein sequence ID" value="AMK12269.1"/>
    <property type="molecule type" value="Genomic_DNA"/>
</dbReference>
<dbReference type="GO" id="GO:0006412">
    <property type="term" value="P:translation"/>
    <property type="evidence" value="ECO:0007669"/>
    <property type="project" value="UniProtKB-UniRule"/>
</dbReference>
<protein>
    <recommendedName>
        <fullName evidence="4 5">Large ribosomal subunit protein uL4</fullName>
    </recommendedName>
</protein>
<evidence type="ECO:0000313" key="8">
    <source>
        <dbReference type="EMBL" id="TDT86525.1"/>
    </source>
</evidence>
<evidence type="ECO:0000256" key="3">
    <source>
        <dbReference type="ARBA" id="ARBA00023274"/>
    </source>
</evidence>
<keyword evidence="9" id="KW-1185">Reference proteome</keyword>
<comment type="subunit">
    <text evidence="5">Part of the 50S ribosomal subunit.</text>
</comment>
<sequence length="206" mass="22980">MAKIQVVDQNNKKVGDFELAPEVFEVEIMPEILNQVVRAQRASQRQGTHATKNRALKDGGGRKPWRQKGTGRARAGSSNSPLWRGGAATFGPQPRDYTFKVNKKVRKLALKMALSSRVSEEKMMVVKSIDLAEIKTKAFAEVAETLGLNKTLIVAKNADRNLELSARNMPHIKVIEADKLNVYDVLLYPELVMLEAAAQDVQERLK</sequence>
<dbReference type="InterPro" id="IPR023574">
    <property type="entry name" value="Ribosomal_uL4_dom_sf"/>
</dbReference>
<dbReference type="Proteomes" id="UP000055611">
    <property type="component" value="Chromosome"/>
</dbReference>
<dbReference type="NCBIfam" id="TIGR03953">
    <property type="entry name" value="rplD_bact"/>
    <property type="match status" value="1"/>
</dbReference>
<evidence type="ECO:0000313" key="7">
    <source>
        <dbReference type="EMBL" id="AMK12269.1"/>
    </source>
</evidence>
<reference evidence="8 10" key="2">
    <citation type="submission" date="2019-03" db="EMBL/GenBank/DDBJ databases">
        <title>Genomic Encyclopedia of Type Strains, Phase IV (KMG-IV): sequencing the most valuable type-strain genomes for metagenomic binning, comparative biology and taxonomic classification.</title>
        <authorList>
            <person name="Goeker M."/>
        </authorList>
    </citation>
    <scope>NUCLEOTIDE SEQUENCE [LARGE SCALE GENOMIC DNA]</scope>
    <source>
        <strain evidence="8 10">DSM 101483</strain>
    </source>
</reference>
<dbReference type="InterPro" id="IPR013005">
    <property type="entry name" value="Ribosomal_uL4-like"/>
</dbReference>
<dbReference type="Pfam" id="PF00573">
    <property type="entry name" value="Ribosomal_L4"/>
    <property type="match status" value="1"/>
</dbReference>
<keyword evidence="3 5" id="KW-0687">Ribonucleoprotein</keyword>
<comment type="similarity">
    <text evidence="1 5">Belongs to the universal ribosomal protein uL4 family.</text>
</comment>
<evidence type="ECO:0000313" key="9">
    <source>
        <dbReference type="Proteomes" id="UP000055611"/>
    </source>
</evidence>
<dbReference type="HAMAP" id="MF_01328_B">
    <property type="entry name" value="Ribosomal_uL4_B"/>
    <property type="match status" value="1"/>
</dbReference>
<dbReference type="GO" id="GO:0019843">
    <property type="term" value="F:rRNA binding"/>
    <property type="evidence" value="ECO:0007669"/>
    <property type="project" value="UniProtKB-UniRule"/>
</dbReference>
<dbReference type="AlphaFoldDB" id="A0A126QR30"/>
<keyword evidence="5" id="KW-0699">rRNA-binding</keyword>
<dbReference type="GO" id="GO:0003735">
    <property type="term" value="F:structural constituent of ribosome"/>
    <property type="evidence" value="ECO:0007669"/>
    <property type="project" value="InterPro"/>
</dbReference>
<reference evidence="7 9" key="1">
    <citation type="journal article" date="2016" name="Front. Microbiol.">
        <title>Genome Sequence of the Piezophilic, Mesophilic Sulfate-Reducing Bacterium Desulfovibrio indicus J2T.</title>
        <authorList>
            <person name="Cao J."/>
            <person name="Maignien L."/>
            <person name="Shao Z."/>
            <person name="Alain K."/>
            <person name="Jebbar M."/>
        </authorList>
    </citation>
    <scope>NUCLEOTIDE SEQUENCE [LARGE SCALE GENOMIC DNA]</scope>
    <source>
        <strain evidence="7 9">J2</strain>
    </source>
</reference>
<dbReference type="EMBL" id="SOBK01000012">
    <property type="protein sequence ID" value="TDT86525.1"/>
    <property type="molecule type" value="Genomic_DNA"/>
</dbReference>
<dbReference type="InterPro" id="IPR002136">
    <property type="entry name" value="Ribosomal_uL4"/>
</dbReference>
<evidence type="ECO:0000256" key="1">
    <source>
        <dbReference type="ARBA" id="ARBA00010528"/>
    </source>
</evidence>
<proteinExistence type="inferred from homology"/>
<dbReference type="Proteomes" id="UP000295506">
    <property type="component" value="Unassembled WGS sequence"/>
</dbReference>
<dbReference type="PANTHER" id="PTHR10746:SF6">
    <property type="entry name" value="LARGE RIBOSOMAL SUBUNIT PROTEIN UL4M"/>
    <property type="match status" value="1"/>
</dbReference>